<dbReference type="InterPro" id="IPR007214">
    <property type="entry name" value="YbaK/aa-tRNA-synth-assoc-dom"/>
</dbReference>
<comment type="caution">
    <text evidence="3">The sequence shown here is derived from an EMBL/GenBank/DDBJ whole genome shotgun (WGS) entry which is preliminary data.</text>
</comment>
<dbReference type="PANTHER" id="PTHR31423">
    <property type="entry name" value="YBAK DOMAIN-CONTAINING PROTEIN"/>
    <property type="match status" value="1"/>
</dbReference>
<name>A0AA88X984_9ASTE</name>
<evidence type="ECO:0000259" key="2">
    <source>
        <dbReference type="Pfam" id="PF04073"/>
    </source>
</evidence>
<keyword evidence="4" id="KW-1185">Reference proteome</keyword>
<dbReference type="Proteomes" id="UP001188597">
    <property type="component" value="Unassembled WGS sequence"/>
</dbReference>
<dbReference type="Pfam" id="PF04073">
    <property type="entry name" value="tRNA_edit"/>
    <property type="match status" value="1"/>
</dbReference>
<comment type="similarity">
    <text evidence="1">Belongs to the PRORSD1 family.</text>
</comment>
<dbReference type="EMBL" id="JAVXUP010000082">
    <property type="protein sequence ID" value="KAK3039173.1"/>
    <property type="molecule type" value="Genomic_DNA"/>
</dbReference>
<evidence type="ECO:0000313" key="4">
    <source>
        <dbReference type="Proteomes" id="UP001188597"/>
    </source>
</evidence>
<evidence type="ECO:0000313" key="3">
    <source>
        <dbReference type="EMBL" id="KAK3039173.1"/>
    </source>
</evidence>
<accession>A0AA88X984</accession>
<dbReference type="SUPFAM" id="SSF55826">
    <property type="entry name" value="YbaK/ProRS associated domain"/>
    <property type="match status" value="1"/>
</dbReference>
<gene>
    <name evidence="3" type="ORF">RJ639_026706</name>
</gene>
<feature type="domain" description="YbaK/aminoacyl-tRNA synthetase-associated" evidence="2">
    <location>
        <begin position="36"/>
        <end position="87"/>
    </location>
</feature>
<dbReference type="InterPro" id="IPR040285">
    <property type="entry name" value="ProX/PRXD1"/>
</dbReference>
<dbReference type="PANTHER" id="PTHR31423:SF3">
    <property type="entry name" value="PROLYL-TRNA SYNTHETASE ASSOCIATED DOMAIN-CONTAINING PROTEIN 1-RELATED"/>
    <property type="match status" value="1"/>
</dbReference>
<proteinExistence type="inferred from homology"/>
<protein>
    <recommendedName>
        <fullName evidence="2">YbaK/aminoacyl-tRNA synthetase-associated domain-containing protein</fullName>
    </recommendedName>
</protein>
<sequence length="104" mass="11373">MGFTKEQLLARLKELQIEFAGIDHSVVLTVEDQVGQDKKHRLYLVSALTDTKVDMKVLSQRLGLGKGGLRMAPNDAVLEILQLEGGGGQDLFQLSATNSDVLNH</sequence>
<organism evidence="3 4">
    <name type="scientific">Escallonia herrerae</name>
    <dbReference type="NCBI Taxonomy" id="1293975"/>
    <lineage>
        <taxon>Eukaryota</taxon>
        <taxon>Viridiplantae</taxon>
        <taxon>Streptophyta</taxon>
        <taxon>Embryophyta</taxon>
        <taxon>Tracheophyta</taxon>
        <taxon>Spermatophyta</taxon>
        <taxon>Magnoliopsida</taxon>
        <taxon>eudicotyledons</taxon>
        <taxon>Gunneridae</taxon>
        <taxon>Pentapetalae</taxon>
        <taxon>asterids</taxon>
        <taxon>campanulids</taxon>
        <taxon>Escalloniales</taxon>
        <taxon>Escalloniaceae</taxon>
        <taxon>Escallonia</taxon>
    </lineage>
</organism>
<dbReference type="AlphaFoldDB" id="A0AA88X984"/>
<evidence type="ECO:0000256" key="1">
    <source>
        <dbReference type="ARBA" id="ARBA00010201"/>
    </source>
</evidence>
<dbReference type="Gene3D" id="3.90.960.10">
    <property type="entry name" value="YbaK/aminoacyl-tRNA synthetase-associated domain"/>
    <property type="match status" value="1"/>
</dbReference>
<reference evidence="3" key="1">
    <citation type="submission" date="2022-12" db="EMBL/GenBank/DDBJ databases">
        <title>Draft genome assemblies for two species of Escallonia (Escalloniales).</title>
        <authorList>
            <person name="Chanderbali A."/>
            <person name="Dervinis C."/>
            <person name="Anghel I."/>
            <person name="Soltis D."/>
            <person name="Soltis P."/>
            <person name="Zapata F."/>
        </authorList>
    </citation>
    <scope>NUCLEOTIDE SEQUENCE</scope>
    <source>
        <strain evidence="3">UCBG64.0493</strain>
        <tissue evidence="3">Leaf</tissue>
    </source>
</reference>
<dbReference type="InterPro" id="IPR036754">
    <property type="entry name" value="YbaK/aa-tRNA-synt-asso_dom_sf"/>
</dbReference>
<dbReference type="GO" id="GO:0002161">
    <property type="term" value="F:aminoacyl-tRNA deacylase activity"/>
    <property type="evidence" value="ECO:0007669"/>
    <property type="project" value="InterPro"/>
</dbReference>